<reference evidence="3" key="1">
    <citation type="journal article" date="2019" name="Int. J. Syst. Evol. Microbiol.">
        <title>The Global Catalogue of Microorganisms (GCM) 10K type strain sequencing project: providing services to taxonomists for standard genome sequencing and annotation.</title>
        <authorList>
            <consortium name="The Broad Institute Genomics Platform"/>
            <consortium name="The Broad Institute Genome Sequencing Center for Infectious Disease"/>
            <person name="Wu L."/>
            <person name="Ma J."/>
        </authorList>
    </citation>
    <scope>NUCLEOTIDE SEQUENCE [LARGE SCALE GENOMIC DNA]</scope>
    <source>
        <strain evidence="3">JCM 11650</strain>
    </source>
</reference>
<sequence length="113" mass="11632">MPNAVAALLHTPLRAVFAAVLASLGRTALTDDVSATLVIMGGGMAFSVPPQLVGGEDSLVLDDAGMTTPVLLSRRENDGHEKVSTPPGPVLGTIVAVKWRPSRGPTARPSLPQ</sequence>
<protein>
    <submittedName>
        <fullName evidence="2">Uncharacterized protein</fullName>
    </submittedName>
</protein>
<evidence type="ECO:0000256" key="1">
    <source>
        <dbReference type="SAM" id="SignalP"/>
    </source>
</evidence>
<comment type="caution">
    <text evidence="2">The sequence shown here is derived from an EMBL/GenBank/DDBJ whole genome shotgun (WGS) entry which is preliminary data.</text>
</comment>
<dbReference type="RefSeq" id="WP_137769046.1">
    <property type="nucleotide sequence ID" value="NZ_BAAAIS010000002.1"/>
</dbReference>
<organism evidence="2 3">
    <name type="scientific">Brachybacterium rhamnosum</name>
    <dbReference type="NCBI Taxonomy" id="173361"/>
    <lineage>
        <taxon>Bacteria</taxon>
        <taxon>Bacillati</taxon>
        <taxon>Actinomycetota</taxon>
        <taxon>Actinomycetes</taxon>
        <taxon>Micrococcales</taxon>
        <taxon>Dermabacteraceae</taxon>
        <taxon>Brachybacterium</taxon>
    </lineage>
</organism>
<proteinExistence type="predicted"/>
<feature type="chain" id="PRO_5047226938" evidence="1">
    <location>
        <begin position="19"/>
        <end position="113"/>
    </location>
</feature>
<feature type="signal peptide" evidence="1">
    <location>
        <begin position="1"/>
        <end position="18"/>
    </location>
</feature>
<evidence type="ECO:0000313" key="3">
    <source>
        <dbReference type="Proteomes" id="UP001597280"/>
    </source>
</evidence>
<accession>A0ABW4PXM2</accession>
<evidence type="ECO:0000313" key="2">
    <source>
        <dbReference type="EMBL" id="MFD1834153.1"/>
    </source>
</evidence>
<name>A0ABW4PXM2_9MICO</name>
<dbReference type="Proteomes" id="UP001597280">
    <property type="component" value="Unassembled WGS sequence"/>
</dbReference>
<keyword evidence="3" id="KW-1185">Reference proteome</keyword>
<gene>
    <name evidence="2" type="ORF">ACFSDA_03600</name>
</gene>
<keyword evidence="1" id="KW-0732">Signal</keyword>
<dbReference type="EMBL" id="JBHUFL010000002">
    <property type="protein sequence ID" value="MFD1834153.1"/>
    <property type="molecule type" value="Genomic_DNA"/>
</dbReference>